<accession>A0A6C0DAE9</accession>
<keyword evidence="1" id="KW-0812">Transmembrane</keyword>
<evidence type="ECO:0000256" key="1">
    <source>
        <dbReference type="SAM" id="Phobius"/>
    </source>
</evidence>
<keyword evidence="1" id="KW-1133">Transmembrane helix</keyword>
<proteinExistence type="predicted"/>
<dbReference type="AlphaFoldDB" id="A0A6C0DAE9"/>
<reference evidence="2" key="1">
    <citation type="journal article" date="2020" name="Nature">
        <title>Giant virus diversity and host interactions through global metagenomics.</title>
        <authorList>
            <person name="Schulz F."/>
            <person name="Roux S."/>
            <person name="Paez-Espino D."/>
            <person name="Jungbluth S."/>
            <person name="Walsh D.A."/>
            <person name="Denef V.J."/>
            <person name="McMahon K.D."/>
            <person name="Konstantinidis K.T."/>
            <person name="Eloe-Fadrosh E.A."/>
            <person name="Kyrpides N.C."/>
            <person name="Woyke T."/>
        </authorList>
    </citation>
    <scope>NUCLEOTIDE SEQUENCE</scope>
    <source>
        <strain evidence="2">GVMAG-M-3300023174-131</strain>
    </source>
</reference>
<protein>
    <submittedName>
        <fullName evidence="2">Uncharacterized protein</fullName>
    </submittedName>
</protein>
<evidence type="ECO:0000313" key="2">
    <source>
        <dbReference type="EMBL" id="QHT13164.1"/>
    </source>
</evidence>
<dbReference type="EMBL" id="MN739563">
    <property type="protein sequence ID" value="QHT13164.1"/>
    <property type="molecule type" value="Genomic_DNA"/>
</dbReference>
<keyword evidence="1" id="KW-0472">Membrane</keyword>
<sequence length="92" mass="10846">MTSFLSESYDKPKLVESKLVKKIIDDQNNKVTFESKVKTTLIGFTKKNYKIIFGFLLIGGLLFWRYNDIKKKRRIENNIEYESDSEVISTEE</sequence>
<name>A0A6C0DAE9_9ZZZZ</name>
<organism evidence="2">
    <name type="scientific">viral metagenome</name>
    <dbReference type="NCBI Taxonomy" id="1070528"/>
    <lineage>
        <taxon>unclassified sequences</taxon>
        <taxon>metagenomes</taxon>
        <taxon>organismal metagenomes</taxon>
    </lineage>
</organism>
<feature type="transmembrane region" description="Helical" evidence="1">
    <location>
        <begin position="49"/>
        <end position="66"/>
    </location>
</feature>